<protein>
    <submittedName>
        <fullName evidence="1">Uncharacterized protein</fullName>
    </submittedName>
</protein>
<reference evidence="1 2" key="1">
    <citation type="submission" date="2019-07" db="EMBL/GenBank/DDBJ databases">
        <title>Whole genome shotgun sequence of Microbacterium aerolatum NBRC 103071.</title>
        <authorList>
            <person name="Hosoyama A."/>
            <person name="Uohara A."/>
            <person name="Ohji S."/>
            <person name="Ichikawa N."/>
        </authorList>
    </citation>
    <scope>NUCLEOTIDE SEQUENCE [LARGE SCALE GENOMIC DNA]</scope>
    <source>
        <strain evidence="1 2">NBRC 103071</strain>
    </source>
</reference>
<keyword evidence="2" id="KW-1185">Reference proteome</keyword>
<dbReference type="EMBL" id="BJUW01000018">
    <property type="protein sequence ID" value="GEK87717.1"/>
    <property type="molecule type" value="Genomic_DNA"/>
</dbReference>
<sequence length="131" mass="14338">MDARNIATRRVMKTVARRSTMQPLPVLADDGTRPVVVALPDDDLNSVFERVEAFGGRANVFVAFPDWLALIEFINGSGARDSAPAQHVHEATSMAMYVEFLKLHDTPVTVSLSASEQTTAQHGLHQVAYAF</sequence>
<dbReference type="AlphaFoldDB" id="A0A511APV2"/>
<name>A0A511APV2_9MICO</name>
<dbReference type="Proteomes" id="UP000321225">
    <property type="component" value="Unassembled WGS sequence"/>
</dbReference>
<evidence type="ECO:0000313" key="1">
    <source>
        <dbReference type="EMBL" id="GEK87717.1"/>
    </source>
</evidence>
<accession>A0A511APV2</accession>
<proteinExistence type="predicted"/>
<dbReference type="OrthoDB" id="5020102at2"/>
<organism evidence="1 2">
    <name type="scientific">Microbacterium aerolatum</name>
    <dbReference type="NCBI Taxonomy" id="153731"/>
    <lineage>
        <taxon>Bacteria</taxon>
        <taxon>Bacillati</taxon>
        <taxon>Actinomycetota</taxon>
        <taxon>Actinomycetes</taxon>
        <taxon>Micrococcales</taxon>
        <taxon>Microbacteriaceae</taxon>
        <taxon>Microbacterium</taxon>
    </lineage>
</organism>
<dbReference type="RefSeq" id="WP_147040596.1">
    <property type="nucleotide sequence ID" value="NZ_BJUW01000018.1"/>
</dbReference>
<comment type="caution">
    <text evidence="1">The sequence shown here is derived from an EMBL/GenBank/DDBJ whole genome shotgun (WGS) entry which is preliminary data.</text>
</comment>
<gene>
    <name evidence="1" type="ORF">MAE01_28930</name>
</gene>
<evidence type="ECO:0000313" key="2">
    <source>
        <dbReference type="Proteomes" id="UP000321225"/>
    </source>
</evidence>